<accession>A0ACB7X777</accession>
<dbReference type="EMBL" id="CM037156">
    <property type="protein sequence ID" value="KAH7836408.1"/>
    <property type="molecule type" value="Genomic_DNA"/>
</dbReference>
<gene>
    <name evidence="1" type="ORF">Vadar_000858</name>
</gene>
<organism evidence="1 2">
    <name type="scientific">Vaccinium darrowii</name>
    <dbReference type="NCBI Taxonomy" id="229202"/>
    <lineage>
        <taxon>Eukaryota</taxon>
        <taxon>Viridiplantae</taxon>
        <taxon>Streptophyta</taxon>
        <taxon>Embryophyta</taxon>
        <taxon>Tracheophyta</taxon>
        <taxon>Spermatophyta</taxon>
        <taxon>Magnoliopsida</taxon>
        <taxon>eudicotyledons</taxon>
        <taxon>Gunneridae</taxon>
        <taxon>Pentapetalae</taxon>
        <taxon>asterids</taxon>
        <taxon>Ericales</taxon>
        <taxon>Ericaceae</taxon>
        <taxon>Vaccinioideae</taxon>
        <taxon>Vaccinieae</taxon>
        <taxon>Vaccinium</taxon>
    </lineage>
</organism>
<reference evidence="1 2" key="1">
    <citation type="journal article" date="2021" name="Hortic Res">
        <title>High-quality reference genome and annotation aids understanding of berry development for evergreen blueberry (Vaccinium darrowii).</title>
        <authorList>
            <person name="Yu J."/>
            <person name="Hulse-Kemp A.M."/>
            <person name="Babiker E."/>
            <person name="Staton M."/>
        </authorList>
    </citation>
    <scope>NUCLEOTIDE SEQUENCE [LARGE SCALE GENOMIC DNA]</scope>
    <source>
        <strain evidence="2">cv. NJ 8807/NJ 8810</strain>
        <tissue evidence="1">Young leaf</tissue>
    </source>
</reference>
<dbReference type="Proteomes" id="UP000828048">
    <property type="component" value="Chromosome 6"/>
</dbReference>
<proteinExistence type="predicted"/>
<evidence type="ECO:0000313" key="1">
    <source>
        <dbReference type="EMBL" id="KAH7836408.1"/>
    </source>
</evidence>
<name>A0ACB7X777_9ERIC</name>
<keyword evidence="2" id="KW-1185">Reference proteome</keyword>
<evidence type="ECO:0000313" key="2">
    <source>
        <dbReference type="Proteomes" id="UP000828048"/>
    </source>
</evidence>
<comment type="caution">
    <text evidence="1">The sequence shown here is derived from an EMBL/GenBank/DDBJ whole genome shotgun (WGS) entry which is preliminary data.</text>
</comment>
<protein>
    <submittedName>
        <fullName evidence="1">Uncharacterized protein</fullName>
    </submittedName>
</protein>
<sequence length="584" mass="63991">MGFNSVYRVLQNVFPQVDTRLLRAVAIENSKDADAAVEVVLTEIIPYLSKVAVEDASPVEDTLQVDSIYLDTKTLNGSTYSKASSDHDEVCRGDRNEESASSEKHEKSNVKDGSDVTSPVTPIATLYSSGADDHWNLIDTKTQESSSVKIGSDQGSHVSSTSSNHGYTDGTMNGNQLADSEDFDGMCSCGCNMVVPGESHQEQAHLDCSHLEVENAVVQLAPLPVQDCKPDAPEGSLPLAVVDPLFGDSEKPESSGASDDAWKNDVPSGEMVDFEDEFALNTVVTRSGQICRIDLLEDIIEDARNNKKTLFSAMESVISLMREVELQEKAAELAKEEAASGGFDILVSVEDLKQMLQHAKEANNMHAGEVFGEKAILATEVRELQSRLLSLSDERDKSLAILDEMRQIIEERLDAAEKERKAAEKEKMEKEESARMALAEQELIMEKVVEESKILKQEAEANSTLREFLMDRGHLVDALQGEISVICQDVKLLKEKFDERVPLSKSLSSSQTTCILASSSSSLKSMSPDLVPELAESSETAKKTSRSPSVDEQLSSGGEESDRENRKALADDGWEFFDSREFDA</sequence>